<keyword evidence="2" id="KW-1185">Reference proteome</keyword>
<name>A0A814HA20_ADIRI</name>
<gene>
    <name evidence="1" type="ORF">XAT740_LOCUS13484</name>
</gene>
<accession>A0A814HA20</accession>
<organism evidence="1 2">
    <name type="scientific">Adineta ricciae</name>
    <name type="common">Rotifer</name>
    <dbReference type="NCBI Taxonomy" id="249248"/>
    <lineage>
        <taxon>Eukaryota</taxon>
        <taxon>Metazoa</taxon>
        <taxon>Spiralia</taxon>
        <taxon>Gnathifera</taxon>
        <taxon>Rotifera</taxon>
        <taxon>Eurotatoria</taxon>
        <taxon>Bdelloidea</taxon>
        <taxon>Adinetida</taxon>
        <taxon>Adinetidae</taxon>
        <taxon>Adineta</taxon>
    </lineage>
</organism>
<evidence type="ECO:0000313" key="1">
    <source>
        <dbReference type="EMBL" id="CAF1006376.1"/>
    </source>
</evidence>
<sequence length="232" mass="26786">MMSEQKNSSEYTFFNVPDDDIHVSFGSLLSTSKFIVHSIDLPFDDTPRWTMVLDQKTCRIKCQSGSAVTVRFTLLMKQIGTQIFVVETSTHTNIIMNMNNSIEEVQIIKNTGSSKLYGDDPLIMSLRRCSEIVIRIASKAVADEFLNYLRHGCKYDIFYTNISIEQSSCKSWDAIEFNWYPTIDATYSMAMLHSLGYLFDDKYLMNDQLQGRMVELSEENEERFYQLAVQAF</sequence>
<comment type="caution">
    <text evidence="1">The sequence shown here is derived from an EMBL/GenBank/DDBJ whole genome shotgun (WGS) entry which is preliminary data.</text>
</comment>
<proteinExistence type="predicted"/>
<reference evidence="1" key="1">
    <citation type="submission" date="2021-02" db="EMBL/GenBank/DDBJ databases">
        <authorList>
            <person name="Nowell W R."/>
        </authorList>
    </citation>
    <scope>NUCLEOTIDE SEQUENCE</scope>
</reference>
<protein>
    <submittedName>
        <fullName evidence="1">Uncharacterized protein</fullName>
    </submittedName>
</protein>
<dbReference type="AlphaFoldDB" id="A0A814HA20"/>
<evidence type="ECO:0000313" key="2">
    <source>
        <dbReference type="Proteomes" id="UP000663828"/>
    </source>
</evidence>
<dbReference type="Proteomes" id="UP000663828">
    <property type="component" value="Unassembled WGS sequence"/>
</dbReference>
<feature type="non-terminal residue" evidence="1">
    <location>
        <position position="232"/>
    </location>
</feature>
<dbReference type="EMBL" id="CAJNOR010000783">
    <property type="protein sequence ID" value="CAF1006376.1"/>
    <property type="molecule type" value="Genomic_DNA"/>
</dbReference>